<reference evidence="6 7" key="1">
    <citation type="submission" date="2019-01" db="EMBL/GenBank/DDBJ databases">
        <title>Sequencing of cultivated peanut Arachis hypogaea provides insights into genome evolution and oil improvement.</title>
        <authorList>
            <person name="Chen X."/>
        </authorList>
    </citation>
    <scope>NUCLEOTIDE SEQUENCE [LARGE SCALE GENOMIC DNA]</scope>
    <source>
        <strain evidence="7">cv. Fuhuasheng</strain>
        <tissue evidence="6">Leaves</tissue>
    </source>
</reference>
<keyword evidence="5" id="KW-0408">Iron</keyword>
<protein>
    <recommendedName>
        <fullName evidence="8">Cytochrome P450</fullName>
    </recommendedName>
</protein>
<dbReference type="GO" id="GO:0005506">
    <property type="term" value="F:iron ion binding"/>
    <property type="evidence" value="ECO:0007669"/>
    <property type="project" value="InterPro"/>
</dbReference>
<comment type="caution">
    <text evidence="6">The sequence shown here is derived from an EMBL/GenBank/DDBJ whole genome shotgun (WGS) entry which is preliminary data.</text>
</comment>
<dbReference type="InterPro" id="IPR036396">
    <property type="entry name" value="Cyt_P450_sf"/>
</dbReference>
<dbReference type="Proteomes" id="UP000289738">
    <property type="component" value="Chromosome B10"/>
</dbReference>
<dbReference type="InterPro" id="IPR001128">
    <property type="entry name" value="Cyt_P450"/>
</dbReference>
<keyword evidence="4" id="KW-0560">Oxidoreductase</keyword>
<organism evidence="6 7">
    <name type="scientific">Arachis hypogaea</name>
    <name type="common">Peanut</name>
    <dbReference type="NCBI Taxonomy" id="3818"/>
    <lineage>
        <taxon>Eukaryota</taxon>
        <taxon>Viridiplantae</taxon>
        <taxon>Streptophyta</taxon>
        <taxon>Embryophyta</taxon>
        <taxon>Tracheophyta</taxon>
        <taxon>Spermatophyta</taxon>
        <taxon>Magnoliopsida</taxon>
        <taxon>eudicotyledons</taxon>
        <taxon>Gunneridae</taxon>
        <taxon>Pentapetalae</taxon>
        <taxon>rosids</taxon>
        <taxon>fabids</taxon>
        <taxon>Fabales</taxon>
        <taxon>Fabaceae</taxon>
        <taxon>Papilionoideae</taxon>
        <taxon>50 kb inversion clade</taxon>
        <taxon>dalbergioids sensu lato</taxon>
        <taxon>Dalbergieae</taxon>
        <taxon>Pterocarpus clade</taxon>
        <taxon>Arachis</taxon>
    </lineage>
</organism>
<dbReference type="SUPFAM" id="SSF48264">
    <property type="entry name" value="Cytochrome P450"/>
    <property type="match status" value="1"/>
</dbReference>
<dbReference type="PANTHER" id="PTHR47955">
    <property type="entry name" value="CYTOCHROME P450 FAMILY 71 PROTEIN"/>
    <property type="match status" value="1"/>
</dbReference>
<comment type="similarity">
    <text evidence="1">Belongs to the cytochrome P450 family.</text>
</comment>
<keyword evidence="7" id="KW-1185">Reference proteome</keyword>
<dbReference type="EMBL" id="SDMP01000020">
    <property type="protein sequence ID" value="RYQ83181.1"/>
    <property type="molecule type" value="Genomic_DNA"/>
</dbReference>
<name>A0A444X0H8_ARAHY</name>
<dbReference type="PANTHER" id="PTHR47955:SF8">
    <property type="entry name" value="CYTOCHROME P450 71D11-LIKE"/>
    <property type="match status" value="1"/>
</dbReference>
<evidence type="ECO:0000313" key="6">
    <source>
        <dbReference type="EMBL" id="RYQ83181.1"/>
    </source>
</evidence>
<gene>
    <name evidence="6" type="ORF">Ahy_B10g101810</name>
</gene>
<evidence type="ECO:0008006" key="8">
    <source>
        <dbReference type="Google" id="ProtNLM"/>
    </source>
</evidence>
<dbReference type="GO" id="GO:0016705">
    <property type="term" value="F:oxidoreductase activity, acting on paired donors, with incorporation or reduction of molecular oxygen"/>
    <property type="evidence" value="ECO:0007669"/>
    <property type="project" value="InterPro"/>
</dbReference>
<dbReference type="GO" id="GO:0020037">
    <property type="term" value="F:heme binding"/>
    <property type="evidence" value="ECO:0007669"/>
    <property type="project" value="InterPro"/>
</dbReference>
<dbReference type="AlphaFoldDB" id="A0A444X0H8"/>
<evidence type="ECO:0000256" key="3">
    <source>
        <dbReference type="ARBA" id="ARBA00022723"/>
    </source>
</evidence>
<dbReference type="Gene3D" id="1.10.630.10">
    <property type="entry name" value="Cytochrome P450"/>
    <property type="match status" value="1"/>
</dbReference>
<keyword evidence="3" id="KW-0479">Metal-binding</keyword>
<dbReference type="GO" id="GO:0004497">
    <property type="term" value="F:monooxygenase activity"/>
    <property type="evidence" value="ECO:0007669"/>
    <property type="project" value="InterPro"/>
</dbReference>
<dbReference type="STRING" id="3818.A0A444X0H8"/>
<dbReference type="Pfam" id="PF00067">
    <property type="entry name" value="p450"/>
    <property type="match status" value="1"/>
</dbReference>
<evidence type="ECO:0000256" key="2">
    <source>
        <dbReference type="ARBA" id="ARBA00022617"/>
    </source>
</evidence>
<evidence type="ECO:0000256" key="1">
    <source>
        <dbReference type="ARBA" id="ARBA00010617"/>
    </source>
</evidence>
<sequence>MRDLAKKYGPLMHLKLGEASIMVVSSPEVAKEVFKTHDINFVKRPRHLGADILTYDSTNIATVSN</sequence>
<proteinExistence type="inferred from homology"/>
<evidence type="ECO:0000313" key="7">
    <source>
        <dbReference type="Proteomes" id="UP000289738"/>
    </source>
</evidence>
<accession>A0A444X0H8</accession>
<keyword evidence="2" id="KW-0349">Heme</keyword>
<evidence type="ECO:0000256" key="4">
    <source>
        <dbReference type="ARBA" id="ARBA00023002"/>
    </source>
</evidence>
<evidence type="ECO:0000256" key="5">
    <source>
        <dbReference type="ARBA" id="ARBA00023004"/>
    </source>
</evidence>